<dbReference type="GO" id="GO:0006508">
    <property type="term" value="P:proteolysis"/>
    <property type="evidence" value="ECO:0007669"/>
    <property type="project" value="UniProtKB-KW"/>
</dbReference>
<evidence type="ECO:0000256" key="4">
    <source>
        <dbReference type="ARBA" id="ARBA00022801"/>
    </source>
</evidence>
<feature type="compositionally biased region" description="Basic and acidic residues" evidence="5">
    <location>
        <begin position="279"/>
        <end position="295"/>
    </location>
</feature>
<dbReference type="SUPFAM" id="SSF53163">
    <property type="entry name" value="HybD-like"/>
    <property type="match status" value="1"/>
</dbReference>
<dbReference type="Proteomes" id="UP001602013">
    <property type="component" value="Unassembled WGS sequence"/>
</dbReference>
<keyword evidence="7" id="KW-1185">Reference proteome</keyword>
<sequence>MTMDFWARMERRGPGTVEVDGVPVGPGSRVRLRPRSSRADIFDLALAGRIAVVEAVEQDDEGRPHLAVTLEDDPGRDLGEARLPGHRFFYTAEEVVPVVEEETAAGDRPVRVLVAGIGNIFLGDDGFGVEVVRRLTQSRPPELPAGVDVVDFGIRGMDLAYALQRDYAAVLFVDAAPRGERPGTLTLLEPRLSDEGGTPVETHGMDPVQVLRLARELGRIPPRVLVLCCEPSAVLRGTPDEDVLVELSAPVRTAVDDAARMVVSVAADLVADAAGEADPDGRPGEIPEEKGSARR</sequence>
<name>A0ABW6SWQ5_9ACTN</name>
<dbReference type="InterPro" id="IPR023430">
    <property type="entry name" value="Pept_HybD-like_dom_sf"/>
</dbReference>
<evidence type="ECO:0000256" key="5">
    <source>
        <dbReference type="SAM" id="MobiDB-lite"/>
    </source>
</evidence>
<dbReference type="NCBIfam" id="TIGR00072">
    <property type="entry name" value="hydrog_prot"/>
    <property type="match status" value="1"/>
</dbReference>
<dbReference type="PANTHER" id="PTHR30302:SF1">
    <property type="entry name" value="HYDROGENASE 2 MATURATION PROTEASE"/>
    <property type="match status" value="1"/>
</dbReference>
<dbReference type="EMBL" id="JBIASD010000016">
    <property type="protein sequence ID" value="MFF3668582.1"/>
    <property type="molecule type" value="Genomic_DNA"/>
</dbReference>
<feature type="region of interest" description="Disordered" evidence="5">
    <location>
        <begin position="273"/>
        <end position="295"/>
    </location>
</feature>
<keyword evidence="3" id="KW-0064">Aspartyl protease</keyword>
<proteinExistence type="inferred from homology"/>
<gene>
    <name evidence="6" type="ORF">ACFYXI_23640</name>
</gene>
<comment type="similarity">
    <text evidence="1">Belongs to the peptidase A31 family.</text>
</comment>
<dbReference type="RefSeq" id="WP_387414195.1">
    <property type="nucleotide sequence ID" value="NZ_JBIASD010000016.1"/>
</dbReference>
<dbReference type="PRINTS" id="PR00446">
    <property type="entry name" value="HYDRGNUPTAKE"/>
</dbReference>
<dbReference type="Pfam" id="PF01750">
    <property type="entry name" value="HycI"/>
    <property type="match status" value="1"/>
</dbReference>
<keyword evidence="4" id="KW-0378">Hydrolase</keyword>
<dbReference type="Gene3D" id="3.40.50.1450">
    <property type="entry name" value="HybD-like"/>
    <property type="match status" value="1"/>
</dbReference>
<evidence type="ECO:0000256" key="2">
    <source>
        <dbReference type="ARBA" id="ARBA00022670"/>
    </source>
</evidence>
<dbReference type="GO" id="GO:0008233">
    <property type="term" value="F:peptidase activity"/>
    <property type="evidence" value="ECO:0007669"/>
    <property type="project" value="UniProtKB-KW"/>
</dbReference>
<evidence type="ECO:0000313" key="6">
    <source>
        <dbReference type="EMBL" id="MFF3668582.1"/>
    </source>
</evidence>
<accession>A0ABW6SWQ5</accession>
<evidence type="ECO:0000256" key="1">
    <source>
        <dbReference type="ARBA" id="ARBA00006814"/>
    </source>
</evidence>
<reference evidence="6 7" key="1">
    <citation type="submission" date="2024-10" db="EMBL/GenBank/DDBJ databases">
        <title>The Natural Products Discovery Center: Release of the First 8490 Sequenced Strains for Exploring Actinobacteria Biosynthetic Diversity.</title>
        <authorList>
            <person name="Kalkreuter E."/>
            <person name="Kautsar S.A."/>
            <person name="Yang D."/>
            <person name="Bader C.D."/>
            <person name="Teijaro C.N."/>
            <person name="Fluegel L."/>
            <person name="Davis C.M."/>
            <person name="Simpson J.R."/>
            <person name="Lauterbach L."/>
            <person name="Steele A.D."/>
            <person name="Gui C."/>
            <person name="Meng S."/>
            <person name="Li G."/>
            <person name="Viehrig K."/>
            <person name="Ye F."/>
            <person name="Su P."/>
            <person name="Kiefer A.F."/>
            <person name="Nichols A."/>
            <person name="Cepeda A.J."/>
            <person name="Yan W."/>
            <person name="Fan B."/>
            <person name="Jiang Y."/>
            <person name="Adhikari A."/>
            <person name="Zheng C.-J."/>
            <person name="Schuster L."/>
            <person name="Cowan T.M."/>
            <person name="Smanski M.J."/>
            <person name="Chevrette M.G."/>
            <person name="De Carvalho L.P.S."/>
            <person name="Shen B."/>
        </authorList>
    </citation>
    <scope>NUCLEOTIDE SEQUENCE [LARGE SCALE GENOMIC DNA]</scope>
    <source>
        <strain evidence="6 7">NPDC002173</strain>
    </source>
</reference>
<evidence type="ECO:0000256" key="3">
    <source>
        <dbReference type="ARBA" id="ARBA00022750"/>
    </source>
</evidence>
<comment type="caution">
    <text evidence="6">The sequence shown here is derived from an EMBL/GenBank/DDBJ whole genome shotgun (WGS) entry which is preliminary data.</text>
</comment>
<protein>
    <submittedName>
        <fullName evidence="6">Hydrogenase maturation protease</fullName>
    </submittedName>
</protein>
<dbReference type="PANTHER" id="PTHR30302">
    <property type="entry name" value="HYDROGENASE 1 MATURATION PROTEASE"/>
    <property type="match status" value="1"/>
</dbReference>
<dbReference type="InterPro" id="IPR000671">
    <property type="entry name" value="Peptidase_A31"/>
</dbReference>
<keyword evidence="2 6" id="KW-0645">Protease</keyword>
<evidence type="ECO:0000313" key="7">
    <source>
        <dbReference type="Proteomes" id="UP001602013"/>
    </source>
</evidence>
<organism evidence="6 7">
    <name type="scientific">Microtetraspora malaysiensis</name>
    <dbReference type="NCBI Taxonomy" id="161358"/>
    <lineage>
        <taxon>Bacteria</taxon>
        <taxon>Bacillati</taxon>
        <taxon>Actinomycetota</taxon>
        <taxon>Actinomycetes</taxon>
        <taxon>Streptosporangiales</taxon>
        <taxon>Streptosporangiaceae</taxon>
        <taxon>Microtetraspora</taxon>
    </lineage>
</organism>